<evidence type="ECO:0000313" key="2">
    <source>
        <dbReference type="Proteomes" id="UP000028984"/>
    </source>
</evidence>
<reference evidence="1 2" key="1">
    <citation type="submission" date="2014-03" db="EMBL/GenBank/DDBJ databases">
        <title>Genomics of Bifidobacteria.</title>
        <authorList>
            <person name="Ventura M."/>
            <person name="Milani C."/>
            <person name="Lugli G.A."/>
        </authorList>
    </citation>
    <scope>NUCLEOTIDE SEQUENCE [LARGE SCALE GENOMIC DNA]</scope>
    <source>
        <strain evidence="1 2">DSM 23975</strain>
    </source>
</reference>
<accession>A0A087CIV4</accession>
<gene>
    <name evidence="1" type="ORF">BREU_2204</name>
</gene>
<name>A0A087CIV4_9BIFI</name>
<sequence length="178" mass="18860">MDKNGNKAWPVIAAVAVILATLVIAVGHDAGAADGKDVQPVAAEREAVQPPPPYVMTEGETIGVSRSEEACRLIAPFAVQAYIGDKAGRTVILDDYFIEDAAGLDVPVDQLRHDDADTPGVGFVQVAINDDAAFCVVKTASGATWEVHYTDFDAHGYKASRIVSHDEGLVYILRPGTV</sequence>
<comment type="caution">
    <text evidence="1">The sequence shown here is derived from an EMBL/GenBank/DDBJ whole genome shotgun (WGS) entry which is preliminary data.</text>
</comment>
<dbReference type="RefSeq" id="WP_044090180.1">
    <property type="nucleotide sequence ID" value="NZ_JDUW01000020.1"/>
</dbReference>
<dbReference type="OrthoDB" id="3235794at2"/>
<proteinExistence type="predicted"/>
<dbReference type="Proteomes" id="UP000028984">
    <property type="component" value="Unassembled WGS sequence"/>
</dbReference>
<organism evidence="1 2">
    <name type="scientific">Bifidobacterium reuteri DSM 23975</name>
    <dbReference type="NCBI Taxonomy" id="1437610"/>
    <lineage>
        <taxon>Bacteria</taxon>
        <taxon>Bacillati</taxon>
        <taxon>Actinomycetota</taxon>
        <taxon>Actinomycetes</taxon>
        <taxon>Bifidobacteriales</taxon>
        <taxon>Bifidobacteriaceae</taxon>
        <taxon>Bifidobacterium</taxon>
    </lineage>
</organism>
<keyword evidence="2" id="KW-1185">Reference proteome</keyword>
<evidence type="ECO:0000313" key="1">
    <source>
        <dbReference type="EMBL" id="KFI83204.1"/>
    </source>
</evidence>
<protein>
    <submittedName>
        <fullName evidence="1">Uncharacterized protein</fullName>
    </submittedName>
</protein>
<dbReference type="AlphaFoldDB" id="A0A087CIV4"/>
<dbReference type="eggNOG" id="ENOG50322EU">
    <property type="taxonomic scope" value="Bacteria"/>
</dbReference>
<dbReference type="EMBL" id="JGZK01000023">
    <property type="protein sequence ID" value="KFI83204.1"/>
    <property type="molecule type" value="Genomic_DNA"/>
</dbReference>
<dbReference type="STRING" id="1437610.BREU_2204"/>